<evidence type="ECO:0000256" key="6">
    <source>
        <dbReference type="ARBA" id="ARBA00022617"/>
    </source>
</evidence>
<dbReference type="CDD" id="cd11068">
    <property type="entry name" value="CYP120A1"/>
    <property type="match status" value="1"/>
</dbReference>
<comment type="cofactor">
    <cofactor evidence="1">
        <name>FMN</name>
        <dbReference type="ChEBI" id="CHEBI:58210"/>
    </cofactor>
</comment>
<evidence type="ECO:0000256" key="9">
    <source>
        <dbReference type="ARBA" id="ARBA00022723"/>
    </source>
</evidence>
<keyword evidence="12" id="KW-0560">Oxidoreductase</keyword>
<dbReference type="Pfam" id="PF00667">
    <property type="entry name" value="FAD_binding_1"/>
    <property type="match status" value="1"/>
</dbReference>
<keyword evidence="10" id="KW-0274">FAD</keyword>
<dbReference type="GO" id="GO:0050660">
    <property type="term" value="F:flavin adenine dinucleotide binding"/>
    <property type="evidence" value="ECO:0007669"/>
    <property type="project" value="TreeGrafter"/>
</dbReference>
<dbReference type="SUPFAM" id="SSF52343">
    <property type="entry name" value="Ferredoxin reductase-like, C-terminal NADP-linked domain"/>
    <property type="match status" value="1"/>
</dbReference>
<dbReference type="GO" id="GO:0070330">
    <property type="term" value="F:aromatase activity"/>
    <property type="evidence" value="ECO:0007669"/>
    <property type="project" value="InterPro"/>
</dbReference>
<evidence type="ECO:0000256" key="7">
    <source>
        <dbReference type="ARBA" id="ARBA00022630"/>
    </source>
</evidence>
<dbReference type="Pfam" id="PF00258">
    <property type="entry name" value="Flavodoxin_1"/>
    <property type="match status" value="1"/>
</dbReference>
<dbReference type="GO" id="GO:0005829">
    <property type="term" value="C:cytosol"/>
    <property type="evidence" value="ECO:0007669"/>
    <property type="project" value="TreeGrafter"/>
</dbReference>
<dbReference type="InterPro" id="IPR002401">
    <property type="entry name" value="Cyt_P450_E_grp-I"/>
</dbReference>
<dbReference type="InterPro" id="IPR023173">
    <property type="entry name" value="NADPH_Cyt_P450_Rdtase_alpha"/>
</dbReference>
<dbReference type="InterPro" id="IPR023206">
    <property type="entry name" value="Bifunctional_P450_P450_red"/>
</dbReference>
<dbReference type="Proteomes" id="UP000217199">
    <property type="component" value="Unassembled WGS sequence"/>
</dbReference>
<dbReference type="GO" id="GO:0020037">
    <property type="term" value="F:heme binding"/>
    <property type="evidence" value="ECO:0007669"/>
    <property type="project" value="InterPro"/>
</dbReference>
<evidence type="ECO:0000256" key="15">
    <source>
        <dbReference type="PIRSR" id="PIRSR000209-1"/>
    </source>
</evidence>
<dbReference type="Gene3D" id="3.40.50.360">
    <property type="match status" value="1"/>
</dbReference>
<dbReference type="GO" id="GO:0003958">
    <property type="term" value="F:NADPH-hemoprotein reductase activity"/>
    <property type="evidence" value="ECO:0007669"/>
    <property type="project" value="InterPro"/>
</dbReference>
<keyword evidence="8" id="KW-0288">FMN</keyword>
<sequence>MATLSEIPQPPTIPFLGNAALINLEVPIKSFHLLAKQYGEIYQMVFSSGDTILHINSAALVRQVSDDTKYRKTLSRSLREVRNLVGDGLFTAELEETNWGVAHRVLMPAFGTANVRTMFDGMKDICDQLLLKWARFGPEHVFDPSEDYTRLTFDTIALCSMSYRFNSFYEREMPPFTHEMVEFLQACNRRAFRPGILTMIPLWYKTEDEKYFEGAKHMTDLAREIIKKRRENPDEARDLLTLMLEGKDPKTGQHLPEENIIYNLLTFLIAGHETTSGMLTFATYYLLKNPACLQKLREELDSVVGSGDVTLEDLGRLPYLTAVMRETLRLSPTAPARTVAPYEDSFLIGGDGDPNNPENKKYPVKKDQRIVVHGSNAMRDPRIWGPDADEFRPERMLDGGFESLPNQAWQPFGFGLRGCIGRPFAWQEAQLVLASAFLKFDLYLADPSYDLQIKQALTIKPKDMMIRVIPRAGALIGSSVPKPFKSVTGSRISAISTSEETESDQDKTKQRLYVFYGSNTGTSESFAQRIASDAHAHGFKASLSTLDSAAGRLPTDGPVIIVTASFEGEPADNAAQFVAWLTSQSGSLKGVSYTVFGCGNREWARTFQRIPTLIDDRLSGAGAERILERGSGDAAAADFFQVFDEYEDKLWHVLEEKYGVFGHEGAVEEGLKVEFTGGVGRAKILRQMDAAVGEVLVNRVLTKEGAPEKRHIEIALPEGTTYRTGDYLAILPSNQEETVKKALARFKLTGEEEITINANGPTTLPVNTPTSVLSVLNGFVELGQPATTRDLASLKTSAKNEATISTLSSLLENYQNEVLAKRISLLDLLETHPDIDISLSKFLNLLPPMRIRQYSIASSPLADPSRVALCVSVLDAPALSDNGRTGRRFRGVASTFLASLSPGAKVPVAVRPSGVLFSLPADPSVPIVMFCAGSGLAPFRGFVQERAVQKASGRKVGRAVLFFGCREPEEDYLYTGIGQDGIDTDIKRWIEEGVVEIRPAFSRKSDASDGCKYVQDRIWNDRQIIKETFAESAKFFTCGSRKVANGIKEACMNIMKDDHPQWSGDDAAAAFERVQKERYAADVFD</sequence>
<evidence type="ECO:0000256" key="2">
    <source>
        <dbReference type="ARBA" id="ARBA00001971"/>
    </source>
</evidence>
<keyword evidence="9 15" id="KW-0479">Metal-binding</keyword>
<dbReference type="InterPro" id="IPR001128">
    <property type="entry name" value="Cyt_P450"/>
</dbReference>
<feature type="binding site" description="axial binding residue" evidence="15">
    <location>
        <position position="419"/>
    </location>
    <ligand>
        <name>heme</name>
        <dbReference type="ChEBI" id="CHEBI:30413"/>
    </ligand>
    <ligandPart>
        <name>Fe</name>
        <dbReference type="ChEBI" id="CHEBI:18248"/>
    </ligandPart>
</feature>
<proteinExistence type="inferred from homology"/>
<evidence type="ECO:0000259" key="17">
    <source>
        <dbReference type="PROSITE" id="PS51384"/>
    </source>
</evidence>
<dbReference type="InterPro" id="IPR039261">
    <property type="entry name" value="FNR_nucleotide-bd"/>
</dbReference>
<dbReference type="InterPro" id="IPR036396">
    <property type="entry name" value="Cyt_P450_sf"/>
</dbReference>
<dbReference type="InterPro" id="IPR029039">
    <property type="entry name" value="Flavoprotein-like_sf"/>
</dbReference>
<dbReference type="GO" id="GO:0005506">
    <property type="term" value="F:iron ion binding"/>
    <property type="evidence" value="ECO:0007669"/>
    <property type="project" value="InterPro"/>
</dbReference>
<evidence type="ECO:0000313" key="18">
    <source>
        <dbReference type="EMBL" id="PAV21640.1"/>
    </source>
</evidence>
<evidence type="ECO:0000256" key="11">
    <source>
        <dbReference type="ARBA" id="ARBA00022857"/>
    </source>
</evidence>
<evidence type="ECO:0000256" key="10">
    <source>
        <dbReference type="ARBA" id="ARBA00022827"/>
    </source>
</evidence>
<comment type="cofactor">
    <cofactor evidence="3">
        <name>FAD</name>
        <dbReference type="ChEBI" id="CHEBI:57692"/>
    </cofactor>
</comment>
<dbReference type="PANTHER" id="PTHR19384:SF127">
    <property type="entry name" value="BIFUNCTIONAL CYTOCHROME P450_NADPH--P450 REDUCTASE"/>
    <property type="match status" value="1"/>
</dbReference>
<dbReference type="CDD" id="cd06206">
    <property type="entry name" value="bifunctional_CYPOR"/>
    <property type="match status" value="1"/>
</dbReference>
<dbReference type="PIRSF" id="PIRSF000209">
    <property type="entry name" value="Bifunctional_P450_P450R"/>
    <property type="match status" value="1"/>
</dbReference>
<keyword evidence="14" id="KW-0503">Monooxygenase</keyword>
<keyword evidence="11" id="KW-0521">NADP</keyword>
<dbReference type="PROSITE" id="PS51384">
    <property type="entry name" value="FAD_FR"/>
    <property type="match status" value="1"/>
</dbReference>
<name>A0A286UPZ1_9AGAM</name>
<dbReference type="InterPro" id="IPR003097">
    <property type="entry name" value="CysJ-like_FAD-binding"/>
</dbReference>
<evidence type="ECO:0000256" key="13">
    <source>
        <dbReference type="ARBA" id="ARBA00023004"/>
    </source>
</evidence>
<dbReference type="EMBL" id="NBII01000002">
    <property type="protein sequence ID" value="PAV21640.1"/>
    <property type="molecule type" value="Genomic_DNA"/>
</dbReference>
<keyword evidence="7" id="KW-0285">Flavoprotein</keyword>
<dbReference type="Gene3D" id="1.10.630.10">
    <property type="entry name" value="Cytochrome P450"/>
    <property type="match status" value="1"/>
</dbReference>
<evidence type="ECO:0000259" key="16">
    <source>
        <dbReference type="PROSITE" id="PS50902"/>
    </source>
</evidence>
<dbReference type="InterPro" id="IPR017938">
    <property type="entry name" value="Riboflavin_synthase-like_b-brl"/>
</dbReference>
<dbReference type="PROSITE" id="PS50902">
    <property type="entry name" value="FLAVODOXIN_LIKE"/>
    <property type="match status" value="1"/>
</dbReference>
<keyword evidence="19" id="KW-1185">Reference proteome</keyword>
<dbReference type="SUPFAM" id="SSF48264">
    <property type="entry name" value="Cytochrome P450"/>
    <property type="match status" value="1"/>
</dbReference>
<dbReference type="Pfam" id="PF00067">
    <property type="entry name" value="p450"/>
    <property type="match status" value="1"/>
</dbReference>
<dbReference type="Gene3D" id="1.20.990.10">
    <property type="entry name" value="NADPH-cytochrome p450 Reductase, Chain A, domain 3"/>
    <property type="match status" value="1"/>
</dbReference>
<dbReference type="PRINTS" id="PR00463">
    <property type="entry name" value="EP450I"/>
</dbReference>
<evidence type="ECO:0000256" key="8">
    <source>
        <dbReference type="ARBA" id="ARBA00022643"/>
    </source>
</evidence>
<accession>A0A286UPZ1</accession>
<comment type="caution">
    <text evidence="18">The sequence shown here is derived from an EMBL/GenBank/DDBJ whole genome shotgun (WGS) entry which is preliminary data.</text>
</comment>
<dbReference type="SUPFAM" id="SSF52218">
    <property type="entry name" value="Flavoproteins"/>
    <property type="match status" value="1"/>
</dbReference>
<keyword evidence="5" id="KW-0813">Transport</keyword>
<dbReference type="OrthoDB" id="1470350at2759"/>
<dbReference type="Gene3D" id="2.40.30.10">
    <property type="entry name" value="Translation factors"/>
    <property type="match status" value="1"/>
</dbReference>
<dbReference type="PANTHER" id="PTHR19384">
    <property type="entry name" value="NITRIC OXIDE SYNTHASE-RELATED"/>
    <property type="match status" value="1"/>
</dbReference>
<comment type="cofactor">
    <cofactor evidence="2 15">
        <name>heme</name>
        <dbReference type="ChEBI" id="CHEBI:30413"/>
    </cofactor>
</comment>
<evidence type="ECO:0000256" key="5">
    <source>
        <dbReference type="ARBA" id="ARBA00022448"/>
    </source>
</evidence>
<dbReference type="PROSITE" id="PS00086">
    <property type="entry name" value="CYTOCHROME_P450"/>
    <property type="match status" value="1"/>
</dbReference>
<keyword evidence="6 15" id="KW-0349">Heme</keyword>
<dbReference type="FunFam" id="1.10.630.10:FF:000040">
    <property type="entry name" value="Bifunctional cytochrome P450/NADPH--P450 reductase"/>
    <property type="match status" value="1"/>
</dbReference>
<evidence type="ECO:0000256" key="4">
    <source>
        <dbReference type="ARBA" id="ARBA00010018"/>
    </source>
</evidence>
<feature type="domain" description="Flavodoxin-like" evidence="16">
    <location>
        <begin position="512"/>
        <end position="651"/>
    </location>
</feature>
<dbReference type="InterPro" id="IPR017972">
    <property type="entry name" value="Cyt_P450_CS"/>
</dbReference>
<gene>
    <name evidence="18" type="ORF">PNOK_0159700</name>
</gene>
<protein>
    <submittedName>
        <fullName evidence="18">Cytochrome p450</fullName>
    </submittedName>
</protein>
<dbReference type="PRINTS" id="PR00385">
    <property type="entry name" value="P450"/>
</dbReference>
<evidence type="ECO:0000256" key="3">
    <source>
        <dbReference type="ARBA" id="ARBA00001974"/>
    </source>
</evidence>
<evidence type="ECO:0000256" key="1">
    <source>
        <dbReference type="ARBA" id="ARBA00001917"/>
    </source>
</evidence>
<dbReference type="Gene3D" id="3.40.50.80">
    <property type="entry name" value="Nucleotide-binding domain of ferredoxin-NADP reductase (FNR) module"/>
    <property type="match status" value="1"/>
</dbReference>
<dbReference type="GO" id="GO:0010181">
    <property type="term" value="F:FMN binding"/>
    <property type="evidence" value="ECO:0007669"/>
    <property type="project" value="InterPro"/>
</dbReference>
<dbReference type="InterPro" id="IPR017927">
    <property type="entry name" value="FAD-bd_FR_type"/>
</dbReference>
<reference evidence="18 19" key="1">
    <citation type="journal article" date="2017" name="Mol. Ecol.">
        <title>Comparative and population genomic landscape of Phellinus noxius: A hypervariable fungus causing root rot in trees.</title>
        <authorList>
            <person name="Chung C.L."/>
            <person name="Lee T.J."/>
            <person name="Akiba M."/>
            <person name="Lee H.H."/>
            <person name="Kuo T.H."/>
            <person name="Liu D."/>
            <person name="Ke H.M."/>
            <person name="Yokoi T."/>
            <person name="Roa M.B."/>
            <person name="Lu M.J."/>
            <person name="Chang Y.Y."/>
            <person name="Ann P.J."/>
            <person name="Tsai J.N."/>
            <person name="Chen C.Y."/>
            <person name="Tzean S.S."/>
            <person name="Ota Y."/>
            <person name="Hattori T."/>
            <person name="Sahashi N."/>
            <person name="Liou R.F."/>
            <person name="Kikuchi T."/>
            <person name="Tsai I.J."/>
        </authorList>
    </citation>
    <scope>NUCLEOTIDE SEQUENCE [LARGE SCALE GENOMIC DNA]</scope>
    <source>
        <strain evidence="18 19">FFPRI411160</strain>
    </source>
</reference>
<dbReference type="SUPFAM" id="SSF63380">
    <property type="entry name" value="Riboflavin synthase domain-like"/>
    <property type="match status" value="1"/>
</dbReference>
<dbReference type="AlphaFoldDB" id="A0A286UPZ1"/>
<comment type="similarity">
    <text evidence="4">In the N-terminal section; belongs to the cytochrome P450 family.</text>
</comment>
<dbReference type="STRING" id="2282107.A0A286UPZ1"/>
<evidence type="ECO:0000256" key="14">
    <source>
        <dbReference type="ARBA" id="ARBA00023033"/>
    </source>
</evidence>
<keyword evidence="13 15" id="KW-0408">Iron</keyword>
<dbReference type="Pfam" id="PF00175">
    <property type="entry name" value="NAD_binding_1"/>
    <property type="match status" value="1"/>
</dbReference>
<organism evidence="18 19">
    <name type="scientific">Pyrrhoderma noxium</name>
    <dbReference type="NCBI Taxonomy" id="2282107"/>
    <lineage>
        <taxon>Eukaryota</taxon>
        <taxon>Fungi</taxon>
        <taxon>Dikarya</taxon>
        <taxon>Basidiomycota</taxon>
        <taxon>Agaricomycotina</taxon>
        <taxon>Agaricomycetes</taxon>
        <taxon>Hymenochaetales</taxon>
        <taxon>Hymenochaetaceae</taxon>
        <taxon>Pyrrhoderma</taxon>
    </lineage>
</organism>
<evidence type="ECO:0000256" key="12">
    <source>
        <dbReference type="ARBA" id="ARBA00023002"/>
    </source>
</evidence>
<feature type="domain" description="FAD-binding FR-type" evidence="17">
    <location>
        <begin position="688"/>
        <end position="919"/>
    </location>
</feature>
<dbReference type="InParanoid" id="A0A286UPZ1"/>
<evidence type="ECO:0000313" key="19">
    <source>
        <dbReference type="Proteomes" id="UP000217199"/>
    </source>
</evidence>
<dbReference type="InterPro" id="IPR008254">
    <property type="entry name" value="Flavodoxin/NO_synth"/>
</dbReference>
<dbReference type="InterPro" id="IPR001433">
    <property type="entry name" value="OxRdtase_FAD/NAD-bd"/>
</dbReference>